<dbReference type="CTD" id="6102892"/>
<reference evidence="1" key="2">
    <citation type="submission" date="2012-12" db="EMBL/GenBank/DDBJ databases">
        <authorList>
            <person name="Gao Y.W."/>
            <person name="Fan S.T."/>
            <person name="Sun H.T."/>
            <person name="Wang Z."/>
            <person name="Gao X.L."/>
            <person name="Li Y.G."/>
            <person name="Wang T.C."/>
            <person name="Zhang K."/>
            <person name="Xu W.W."/>
            <person name="Yu Z.J."/>
            <person name="Xia X.Z."/>
        </authorList>
    </citation>
    <scope>NUCLEOTIDE SEQUENCE</scope>
    <source>
        <strain evidence="1">FR3</strain>
    </source>
</reference>
<dbReference type="WBParaSite" id="Bm693.1">
    <property type="protein sequence ID" value="Bm693.1"/>
    <property type="gene ID" value="WBGene00220954"/>
</dbReference>
<reference evidence="2" key="3">
    <citation type="submission" date="2019-04" db="EMBL/GenBank/DDBJ databases">
        <authorList>
            <person name="Howe K."/>
            <person name="Paulini M."/>
            <person name="Williams G."/>
        </authorList>
    </citation>
    <scope>NUCLEOTIDE SEQUENCE [LARGE SCALE GENOMIC DNA]</scope>
    <source>
        <strain evidence="2">FR3</strain>
    </source>
</reference>
<evidence type="ECO:0000313" key="5">
    <source>
        <dbReference type="WormBase" id="Bm693"/>
    </source>
</evidence>
<gene>
    <name evidence="1 4 5" type="ORF">Bm693</name>
    <name evidence="2" type="ORF">BM_BM693</name>
    <name evidence="1" type="ORF">BM_Bm693</name>
</gene>
<dbReference type="RefSeq" id="XP_001899463.1">
    <property type="nucleotide sequence ID" value="XM_001899428.2"/>
</dbReference>
<evidence type="ECO:0000313" key="3">
    <source>
        <dbReference type="Proteomes" id="UP000006672"/>
    </source>
</evidence>
<evidence type="ECO:0000313" key="2">
    <source>
        <dbReference type="EMBL" id="VIO86471.1"/>
    </source>
</evidence>
<evidence type="ECO:0000313" key="1">
    <source>
        <dbReference type="EMBL" id="CDQ00715.1"/>
    </source>
</evidence>
<dbReference type="GeneID" id="6102892"/>
<protein>
    <submittedName>
        <fullName evidence="1 4">Bm693</fullName>
    </submittedName>
</protein>
<dbReference type="KEGG" id="bmy:BM_BM693"/>
<proteinExistence type="predicted"/>
<keyword evidence="3" id="KW-1185">Reference proteome</keyword>
<reference evidence="4" key="4">
    <citation type="submission" date="2019-12" db="UniProtKB">
        <authorList>
            <consortium name="WormBaseParasite"/>
        </authorList>
    </citation>
    <scope>IDENTIFICATION</scope>
</reference>
<evidence type="ECO:0000313" key="4">
    <source>
        <dbReference type="WBParaSite" id="Bm693.1"/>
    </source>
</evidence>
<accession>A0A0K0JQ82</accession>
<organism evidence="3 4">
    <name type="scientific">Brugia malayi</name>
    <name type="common">Filarial nematode worm</name>
    <dbReference type="NCBI Taxonomy" id="6279"/>
    <lineage>
        <taxon>Eukaryota</taxon>
        <taxon>Metazoa</taxon>
        <taxon>Ecdysozoa</taxon>
        <taxon>Nematoda</taxon>
        <taxon>Chromadorea</taxon>
        <taxon>Rhabditida</taxon>
        <taxon>Spirurina</taxon>
        <taxon>Spiruromorpha</taxon>
        <taxon>Filarioidea</taxon>
        <taxon>Onchocercidae</taxon>
        <taxon>Brugia</taxon>
    </lineage>
</organism>
<sequence length="50" mass="5784">MSSVTKAAEANPYNDKMLHYVSQFISVERFNKPLFISLPIIFNIKLVIRV</sequence>
<dbReference type="EMBL" id="CAAKNF010000196">
    <property type="protein sequence ID" value="VIO86471.1"/>
    <property type="molecule type" value="Genomic_DNA"/>
</dbReference>
<dbReference type="AlphaFoldDB" id="A0A0K0JQ82"/>
<reference evidence="1 3" key="1">
    <citation type="journal article" date="2007" name="Science">
        <title>Draft genome of the filarial nematode parasite Brugia malayi.</title>
        <authorList>
            <person name="Ghedin E."/>
            <person name="Wang S."/>
            <person name="Spiro D."/>
            <person name="Caler E."/>
            <person name="Zhao Q."/>
            <person name="Crabtree J."/>
            <person name="Allen J.E."/>
            <person name="Delcher A.L."/>
            <person name="Guiliano D.B."/>
            <person name="Miranda-Saavedra D."/>
            <person name="Angiuoli S.V."/>
            <person name="Creasy T."/>
            <person name="Amedeo P."/>
            <person name="Haas B."/>
            <person name="El-Sayed N.M."/>
            <person name="Wortman J.R."/>
            <person name="Feldblyum T."/>
            <person name="Tallon L."/>
            <person name="Schatz M."/>
            <person name="Shumway M."/>
            <person name="Koo H."/>
            <person name="Salzberg S.L."/>
            <person name="Schobel S."/>
            <person name="Pertea M."/>
            <person name="Pop M."/>
            <person name="White O."/>
            <person name="Barton G.J."/>
            <person name="Carlow C.K."/>
            <person name="Crawford M.J."/>
            <person name="Daub J."/>
            <person name="Dimmic M.W."/>
            <person name="Estes C.F."/>
            <person name="Foster J.M."/>
            <person name="Ganatra M."/>
            <person name="Gregory W.F."/>
            <person name="Johnson N.M."/>
            <person name="Jin J."/>
            <person name="Komuniecki R."/>
            <person name="Korf I."/>
            <person name="Kumar S."/>
            <person name="Laney S."/>
            <person name="Li B.W."/>
            <person name="Li W."/>
            <person name="Lindblom T.H."/>
            <person name="Lustigman S."/>
            <person name="Ma D."/>
            <person name="Maina C.V."/>
            <person name="Martin D.M."/>
            <person name="McCarter J.P."/>
            <person name="McReynolds L."/>
            <person name="Mitreva M."/>
            <person name="Nutman T.B."/>
            <person name="Parkinson J."/>
            <person name="Peregrin-Alvarez J.M."/>
            <person name="Poole C."/>
            <person name="Ren Q."/>
            <person name="Saunders L."/>
            <person name="Sluder A.E."/>
            <person name="Smith K."/>
            <person name="Stanke M."/>
            <person name="Unnasch T.R."/>
            <person name="Ware J."/>
            <person name="Wei A.D."/>
            <person name="Weil G."/>
            <person name="Williams D.J."/>
            <person name="Zhang Y."/>
            <person name="Williams S.A."/>
            <person name="Fraser-Liggett C."/>
            <person name="Slatko B."/>
            <person name="Blaxter M.L."/>
            <person name="Scott A.L."/>
        </authorList>
    </citation>
    <scope>NUCLEOTIDE SEQUENCE</scope>
    <source>
        <strain evidence="1 3">FR3</strain>
    </source>
</reference>
<accession>A0A4E9EQK5</accession>
<dbReference type="WormBase" id="Bm693">
    <property type="protein sequence ID" value="BM33885"/>
    <property type="gene ID" value="WBGene00220954"/>
</dbReference>
<dbReference type="Proteomes" id="UP000006672">
    <property type="component" value="Unassembled WGS sequence"/>
</dbReference>
<name>A0A0K0JQ82_BRUMA</name>
<dbReference type="EMBL" id="LN857014">
    <property type="protein sequence ID" value="CDQ00715.1"/>
    <property type="molecule type" value="Genomic_DNA"/>
</dbReference>